<dbReference type="InterPro" id="IPR003709">
    <property type="entry name" value="VanY-like_core_dom"/>
</dbReference>
<dbReference type="RefSeq" id="WP_120463840.1">
    <property type="nucleotide sequence ID" value="NZ_BMIW01000009.1"/>
</dbReference>
<organism evidence="4 5">
    <name type="scientific">Paenibacillus aceti</name>
    <dbReference type="NCBI Taxonomy" id="1820010"/>
    <lineage>
        <taxon>Bacteria</taxon>
        <taxon>Bacillati</taxon>
        <taxon>Bacillota</taxon>
        <taxon>Bacilli</taxon>
        <taxon>Bacillales</taxon>
        <taxon>Paenibacillaceae</taxon>
        <taxon>Paenibacillus</taxon>
    </lineage>
</organism>
<proteinExistence type="predicted"/>
<keyword evidence="5" id="KW-1185">Reference proteome</keyword>
<feature type="compositionally biased region" description="Low complexity" evidence="1">
    <location>
        <begin position="37"/>
        <end position="53"/>
    </location>
</feature>
<dbReference type="SUPFAM" id="SSF55166">
    <property type="entry name" value="Hedgehog/DD-peptidase"/>
    <property type="match status" value="1"/>
</dbReference>
<feature type="chain" id="PRO_5047439807" evidence="2">
    <location>
        <begin position="24"/>
        <end position="295"/>
    </location>
</feature>
<dbReference type="PROSITE" id="PS51257">
    <property type="entry name" value="PROKAR_LIPOPROTEIN"/>
    <property type="match status" value="1"/>
</dbReference>
<evidence type="ECO:0000313" key="4">
    <source>
        <dbReference type="EMBL" id="GGF95619.1"/>
    </source>
</evidence>
<dbReference type="Proteomes" id="UP000608420">
    <property type="component" value="Unassembled WGS sequence"/>
</dbReference>
<reference evidence="5" key="1">
    <citation type="journal article" date="2019" name="Int. J. Syst. Evol. Microbiol.">
        <title>The Global Catalogue of Microorganisms (GCM) 10K type strain sequencing project: providing services to taxonomists for standard genome sequencing and annotation.</title>
        <authorList>
            <consortium name="The Broad Institute Genomics Platform"/>
            <consortium name="The Broad Institute Genome Sequencing Center for Infectious Disease"/>
            <person name="Wu L."/>
            <person name="Ma J."/>
        </authorList>
    </citation>
    <scope>NUCLEOTIDE SEQUENCE [LARGE SCALE GENOMIC DNA]</scope>
    <source>
        <strain evidence="5">CGMCC 1.15420</strain>
    </source>
</reference>
<feature type="signal peptide" evidence="2">
    <location>
        <begin position="1"/>
        <end position="23"/>
    </location>
</feature>
<feature type="domain" description="D-alanyl-D-alanine carboxypeptidase-like core" evidence="3">
    <location>
        <begin position="140"/>
        <end position="268"/>
    </location>
</feature>
<dbReference type="PANTHER" id="PTHR34385">
    <property type="entry name" value="D-ALANYL-D-ALANINE CARBOXYPEPTIDASE"/>
    <property type="match status" value="1"/>
</dbReference>
<evidence type="ECO:0000256" key="1">
    <source>
        <dbReference type="SAM" id="MobiDB-lite"/>
    </source>
</evidence>
<keyword evidence="4" id="KW-0378">Hydrolase</keyword>
<keyword evidence="2" id="KW-0732">Signal</keyword>
<protein>
    <submittedName>
        <fullName evidence="4">Carboxypeptidase YodJ</fullName>
    </submittedName>
</protein>
<evidence type="ECO:0000256" key="2">
    <source>
        <dbReference type="SAM" id="SignalP"/>
    </source>
</evidence>
<sequence>MTTRIKTLTTVSALLLAMALVTACGDTPKAASGNNPATANQGADQNGAAAVNGDHVKNNGESQEQQGSDNQGAGENGSTDGEASGNSANAGNGPDMAAASDVNSVAVLVNKEFALPDEYNPADLVYPNVRFTFKEKIEKRMMRSEAAKALEELFAGAEEDGIYLAGVSAYRSHKTQTSLFNRYVKRDGEEKAKTYSAVPGHSEHETGLAIDVSGSDGKCAAEDCFGDTKEAEWLAKHAAEYGFIIRYPEGKDSITGYKYEPWHIRYVGVEIASEIAEQGITLEEYYGAIPVTANP</sequence>
<name>A0ABQ1VTK0_9BACL</name>
<comment type="caution">
    <text evidence="4">The sequence shown here is derived from an EMBL/GenBank/DDBJ whole genome shotgun (WGS) entry which is preliminary data.</text>
</comment>
<dbReference type="GO" id="GO:0004180">
    <property type="term" value="F:carboxypeptidase activity"/>
    <property type="evidence" value="ECO:0007669"/>
    <property type="project" value="UniProtKB-KW"/>
</dbReference>
<dbReference type="CDD" id="cd14852">
    <property type="entry name" value="LD-carboxypeptidase"/>
    <property type="match status" value="1"/>
</dbReference>
<accession>A0ABQ1VTK0</accession>
<dbReference type="PANTHER" id="PTHR34385:SF1">
    <property type="entry name" value="PEPTIDOGLYCAN L-ALANYL-D-GLUTAMATE ENDOPEPTIDASE CWLK"/>
    <property type="match status" value="1"/>
</dbReference>
<feature type="region of interest" description="Disordered" evidence="1">
    <location>
        <begin position="29"/>
        <end position="96"/>
    </location>
</feature>
<keyword evidence="4" id="KW-0645">Protease</keyword>
<dbReference type="EMBL" id="BMIW01000009">
    <property type="protein sequence ID" value="GGF95619.1"/>
    <property type="molecule type" value="Genomic_DNA"/>
</dbReference>
<gene>
    <name evidence="4" type="primary">yodJ</name>
    <name evidence="4" type="ORF">GCM10010913_16530</name>
</gene>
<keyword evidence="4" id="KW-0121">Carboxypeptidase</keyword>
<feature type="compositionally biased region" description="Polar residues" evidence="1">
    <location>
        <begin position="59"/>
        <end position="90"/>
    </location>
</feature>
<evidence type="ECO:0000313" key="5">
    <source>
        <dbReference type="Proteomes" id="UP000608420"/>
    </source>
</evidence>
<evidence type="ECO:0000259" key="3">
    <source>
        <dbReference type="Pfam" id="PF02557"/>
    </source>
</evidence>
<dbReference type="InterPro" id="IPR052179">
    <property type="entry name" value="DD-CPase-like"/>
</dbReference>
<dbReference type="Gene3D" id="3.30.1380.10">
    <property type="match status" value="1"/>
</dbReference>
<dbReference type="InterPro" id="IPR058193">
    <property type="entry name" value="VanY/YodJ_core_dom"/>
</dbReference>
<dbReference type="InterPro" id="IPR009045">
    <property type="entry name" value="Zn_M74/Hedgehog-like"/>
</dbReference>
<dbReference type="Pfam" id="PF02557">
    <property type="entry name" value="VanY"/>
    <property type="match status" value="1"/>
</dbReference>